<evidence type="ECO:0000313" key="2">
    <source>
        <dbReference type="EMBL" id="QHE60548.1"/>
    </source>
</evidence>
<dbReference type="Proteomes" id="UP000465062">
    <property type="component" value="Chromosome"/>
</dbReference>
<feature type="transmembrane region" description="Helical" evidence="1">
    <location>
        <begin position="28"/>
        <end position="45"/>
    </location>
</feature>
<dbReference type="EMBL" id="CP047394">
    <property type="protein sequence ID" value="QHE60548.1"/>
    <property type="molecule type" value="Genomic_DNA"/>
</dbReference>
<dbReference type="KEGG" id="bvq:FHE72_05435"/>
<proteinExistence type="predicted"/>
<reference evidence="2 3" key="1">
    <citation type="submission" date="2019-06" db="EMBL/GenBank/DDBJ databases">
        <title>An operon consisting of a P-type ATPase gene and a transcriptional regular gene given the different cadmium resistance in Bacillus vietamensis 151-6 and Bacillus marisflavi 151-25.</title>
        <authorList>
            <person name="Yu X."/>
        </authorList>
    </citation>
    <scope>NUCLEOTIDE SEQUENCE [LARGE SCALE GENOMIC DNA]</scope>
    <source>
        <strain evidence="2 3">151-6</strain>
    </source>
</reference>
<name>A0A6I6UF28_9BACI</name>
<feature type="transmembrane region" description="Helical" evidence="1">
    <location>
        <begin position="5"/>
        <end position="22"/>
    </location>
</feature>
<accession>A0A6I6UF28</accession>
<dbReference type="RefSeq" id="WP_159361499.1">
    <property type="nucleotide sequence ID" value="NZ_CP047394.1"/>
</dbReference>
<keyword evidence="1" id="KW-0812">Transmembrane</keyword>
<evidence type="ECO:0000256" key="1">
    <source>
        <dbReference type="SAM" id="Phobius"/>
    </source>
</evidence>
<protein>
    <submittedName>
        <fullName evidence="2">DUF3953 domain-containing protein</fullName>
    </submittedName>
</protein>
<organism evidence="2 3">
    <name type="scientific">Rossellomorea vietnamensis</name>
    <dbReference type="NCBI Taxonomy" id="218284"/>
    <lineage>
        <taxon>Bacteria</taxon>
        <taxon>Bacillati</taxon>
        <taxon>Bacillota</taxon>
        <taxon>Bacilli</taxon>
        <taxon>Bacillales</taxon>
        <taxon>Bacillaceae</taxon>
        <taxon>Rossellomorea</taxon>
    </lineage>
</organism>
<sequence length="78" mass="8987">MLRILDTVFSLASFVLFTYVLVMQEFKWVELMMLMAGLSIGIMGIGEIQRNHKGRGWLLLSAGLLWLYSSLQGFLFFH</sequence>
<keyword evidence="1" id="KW-1133">Transmembrane helix</keyword>
<keyword evidence="1" id="KW-0472">Membrane</keyword>
<dbReference type="AlphaFoldDB" id="A0A6I6UF28"/>
<evidence type="ECO:0000313" key="3">
    <source>
        <dbReference type="Proteomes" id="UP000465062"/>
    </source>
</evidence>
<feature type="transmembrane region" description="Helical" evidence="1">
    <location>
        <begin position="57"/>
        <end position="77"/>
    </location>
</feature>
<gene>
    <name evidence="2" type="ORF">FHE72_05435</name>
</gene>